<name>A0A5B7X2T2_9FLAO</name>
<dbReference type="OrthoDB" id="1062680at2"/>
<dbReference type="KEGG" id="afla:FHG64_06100"/>
<sequence length="398" mass="45066">MKIIGKYNPRFLLLFLTVLLLHSCIEPYDYEAETFEDALVVEATITDELKRQEVLLTRSFMVGGNTPAPQTGADVRITDESGNIFLFEEAEPGRYFSREEFAAVAGRNYRLHIVVAGSEYESDPTTLQVSSPIDELYARRTNYNGDDGVALFIDNYNSPDAARYYRYKYEETYKIISRYSNIFDLTYIDGEFVEVLKTKEETTCYNTVASNDIILAATTSLQENNLEGLLVRFIETGNPISSRRYSILVRQYALSPEAFAYYETLKKLAGADNVFSQNQPGFVVGNIYNVNDPEEKVVGMFNVSSFSSKRIYFNYSDFYGPQDSRPHFTDDCDIGTPSIIPQPREENLISLLEMGWVKYLGPSGLSGEDAGPYQVVNAECVDCTLLGTNEVPEFWLEE</sequence>
<organism evidence="1 2">
    <name type="scientific">Antarcticibacterium flavum</name>
    <dbReference type="NCBI Taxonomy" id="2058175"/>
    <lineage>
        <taxon>Bacteria</taxon>
        <taxon>Pseudomonadati</taxon>
        <taxon>Bacteroidota</taxon>
        <taxon>Flavobacteriia</taxon>
        <taxon>Flavobacteriales</taxon>
        <taxon>Flavobacteriaceae</taxon>
        <taxon>Antarcticibacterium</taxon>
    </lineage>
</organism>
<dbReference type="RefSeq" id="WP_139065594.1">
    <property type="nucleotide sequence ID" value="NZ_CP040812.1"/>
</dbReference>
<protein>
    <submittedName>
        <fullName evidence="1">DUF4249 domain-containing protein</fullName>
    </submittedName>
</protein>
<gene>
    <name evidence="1" type="ORF">FHG64_06100</name>
</gene>
<proteinExistence type="predicted"/>
<dbReference type="Pfam" id="PF14054">
    <property type="entry name" value="DUF4249"/>
    <property type="match status" value="1"/>
</dbReference>
<keyword evidence="2" id="KW-1185">Reference proteome</keyword>
<dbReference type="InterPro" id="IPR025345">
    <property type="entry name" value="DUF4249"/>
</dbReference>
<reference evidence="1 2" key="1">
    <citation type="submission" date="2019-06" db="EMBL/GenBank/DDBJ databases">
        <title>Complete genome sequence of Antarcticibacterium flavum KCTC 52984T from an Antarctic marine sediment.</title>
        <authorList>
            <person name="Lee Y.M."/>
            <person name="Shin S.C."/>
        </authorList>
    </citation>
    <scope>NUCLEOTIDE SEQUENCE [LARGE SCALE GENOMIC DNA]</scope>
    <source>
        <strain evidence="1 2">KCTC 52984</strain>
    </source>
</reference>
<accession>A0A5B7X2T2</accession>
<dbReference type="AlphaFoldDB" id="A0A5B7X2T2"/>
<dbReference type="EMBL" id="CP040812">
    <property type="protein sequence ID" value="QCY69012.1"/>
    <property type="molecule type" value="Genomic_DNA"/>
</dbReference>
<dbReference type="Proteomes" id="UP000309016">
    <property type="component" value="Chromosome"/>
</dbReference>
<evidence type="ECO:0000313" key="2">
    <source>
        <dbReference type="Proteomes" id="UP000309016"/>
    </source>
</evidence>
<evidence type="ECO:0000313" key="1">
    <source>
        <dbReference type="EMBL" id="QCY69012.1"/>
    </source>
</evidence>